<keyword evidence="1" id="KW-0812">Transmembrane</keyword>
<dbReference type="AlphaFoldDB" id="A0A125YA49"/>
<sequence>MAKRVFGWIIPIFIVGALLVTMETFKRSETLTTDEQKKINDYQQTNP</sequence>
<keyword evidence="1" id="KW-0472">Membrane</keyword>
<proteinExistence type="predicted"/>
<dbReference type="Pfam" id="PF26359">
    <property type="entry name" value="YwtC"/>
    <property type="match status" value="1"/>
</dbReference>
<dbReference type="KEGG" id="bcx:BCA_A0096"/>
<keyword evidence="2" id="KW-0614">Plasmid</keyword>
<dbReference type="RefSeq" id="WP_001129549.1">
    <property type="nucleotide sequence ID" value="NC_012473.1"/>
</dbReference>
<reference evidence="2 3" key="1">
    <citation type="submission" date="2009-02" db="EMBL/GenBank/DDBJ databases">
        <title>Genome sequence of Bacillus cereus 03BB102.</title>
        <authorList>
            <person name="Dodson R.J."/>
            <person name="Jackson P."/>
            <person name="Munk A.C."/>
            <person name="Brettin T."/>
            <person name="Bruce D."/>
            <person name="Detter C."/>
            <person name="Tapia R."/>
            <person name="Han C."/>
            <person name="Sutton G."/>
            <person name="Sims D."/>
        </authorList>
    </citation>
    <scope>NUCLEOTIDE SEQUENCE [LARGE SCALE GENOMIC DNA]</scope>
    <source>
        <strain evidence="2 3">03BB102</strain>
        <plasmid evidence="3">Plasmid p03BB102_179</plasmid>
    </source>
</reference>
<dbReference type="PATRIC" id="fig|572264.18.peg.5542"/>
<keyword evidence="1" id="KW-1133">Transmembrane helix</keyword>
<dbReference type="NCBIfam" id="NF040516">
    <property type="entry name" value="CapE_47_fam"/>
    <property type="match status" value="1"/>
</dbReference>
<dbReference type="InterPro" id="IPR058890">
    <property type="entry name" value="YwtC-like"/>
</dbReference>
<protein>
    <submittedName>
        <fullName evidence="2">Polyglutamate capsule biosynthesis protein CapE</fullName>
    </submittedName>
</protein>
<geneLocation type="plasmid" evidence="2 3">
    <name>p03BB102_179</name>
</geneLocation>
<accession>A0A125YA49</accession>
<evidence type="ECO:0000313" key="3">
    <source>
        <dbReference type="Proteomes" id="UP000002210"/>
    </source>
</evidence>
<dbReference type="EMBL" id="CP001406">
    <property type="protein sequence ID" value="ACO25789.1"/>
    <property type="molecule type" value="Genomic_DNA"/>
</dbReference>
<dbReference type="Proteomes" id="UP000002210">
    <property type="component" value="Plasmid p03BB102_179"/>
</dbReference>
<organism evidence="2 3">
    <name type="scientific">Bacillus cereus (strain 03BB102)</name>
    <dbReference type="NCBI Taxonomy" id="572264"/>
    <lineage>
        <taxon>Bacteria</taxon>
        <taxon>Bacillati</taxon>
        <taxon>Bacillota</taxon>
        <taxon>Bacilli</taxon>
        <taxon>Bacillales</taxon>
        <taxon>Bacillaceae</taxon>
        <taxon>Bacillus</taxon>
        <taxon>Bacillus cereus group</taxon>
    </lineage>
</organism>
<feature type="transmembrane region" description="Helical" evidence="1">
    <location>
        <begin position="6"/>
        <end position="25"/>
    </location>
</feature>
<evidence type="ECO:0000313" key="2">
    <source>
        <dbReference type="EMBL" id="ACO25789.1"/>
    </source>
</evidence>
<gene>
    <name evidence="2" type="primary">capE</name>
    <name evidence="2" type="ordered locus">BCA_A0096</name>
</gene>
<evidence type="ECO:0000256" key="1">
    <source>
        <dbReference type="SAM" id="Phobius"/>
    </source>
</evidence>
<name>A0A125YA49_BACC3</name>